<accession>A0ABS9KS22</accession>
<comment type="caution">
    <text evidence="1">The sequence shown here is derived from an EMBL/GenBank/DDBJ whole genome shotgun (WGS) entry which is preliminary data.</text>
</comment>
<dbReference type="Gene3D" id="3.40.50.2000">
    <property type="entry name" value="Glycogen Phosphorylase B"/>
    <property type="match status" value="1"/>
</dbReference>
<evidence type="ECO:0000313" key="2">
    <source>
        <dbReference type="Proteomes" id="UP001165367"/>
    </source>
</evidence>
<dbReference type="SUPFAM" id="SSF53756">
    <property type="entry name" value="UDP-Glycosyltransferase/glycogen phosphorylase"/>
    <property type="match status" value="1"/>
</dbReference>
<reference evidence="1" key="1">
    <citation type="submission" date="2022-01" db="EMBL/GenBank/DDBJ databases">
        <authorList>
            <person name="Jo J.-H."/>
            <person name="Im W.-T."/>
        </authorList>
    </citation>
    <scope>NUCLEOTIDE SEQUENCE</scope>
    <source>
        <strain evidence="1">NA20</strain>
    </source>
</reference>
<name>A0ABS9KS22_9BACT</name>
<gene>
    <name evidence="1" type="ORF">LZZ85_12570</name>
</gene>
<organism evidence="1 2">
    <name type="scientific">Terrimonas ginsenosidimutans</name>
    <dbReference type="NCBI Taxonomy" id="2908004"/>
    <lineage>
        <taxon>Bacteria</taxon>
        <taxon>Pseudomonadati</taxon>
        <taxon>Bacteroidota</taxon>
        <taxon>Chitinophagia</taxon>
        <taxon>Chitinophagales</taxon>
        <taxon>Chitinophagaceae</taxon>
        <taxon>Terrimonas</taxon>
    </lineage>
</organism>
<proteinExistence type="predicted"/>
<dbReference type="EC" id="2.4.-.-" evidence="1"/>
<keyword evidence="2" id="KW-1185">Reference proteome</keyword>
<sequence>MDVLCFSHLRWDFVYQRPQHLMSRYAENDRVFFIEEPVWQNGAAKMEVKRPALNIYVVTPHLPDGVSETNPLQLQQKLLADVVKQYKIDSYVAWFYTPMSIDLLAGLVMPKLVVYDCMDELSMFRNAPVEMQQKEHELFDMADLVFTGGNLLYESKKALHDNIHSFPSSIDKEHFQRARKTGHQPADQETIEGTKIGFFGVIDERMDLGLIDAIAEKCPKWSIILIGPVVKIDPAKLPRRPNIYYLGGKTYDELPNYLSGWDVALIPFAQNDSTRFISPTKTPEYLAGGKPVVSTPIHDVIHPYGDDGLVYIGASVDDFISGIKWSLEIKRNPEWLRSVDIFLKDLSWDYTWRRMSEHIDNALLQNQRHLSGVELS</sequence>
<keyword evidence="1" id="KW-0808">Transferase</keyword>
<protein>
    <submittedName>
        <fullName evidence="1">Glycosyltransferase</fullName>
        <ecNumber evidence="1">2.4.-.-</ecNumber>
    </submittedName>
</protein>
<keyword evidence="1" id="KW-0328">Glycosyltransferase</keyword>
<dbReference type="RefSeq" id="WP_237872186.1">
    <property type="nucleotide sequence ID" value="NZ_JAKLTR010000007.1"/>
</dbReference>
<evidence type="ECO:0000313" key="1">
    <source>
        <dbReference type="EMBL" id="MCG2615125.1"/>
    </source>
</evidence>
<dbReference type="EMBL" id="JAKLTR010000007">
    <property type="protein sequence ID" value="MCG2615125.1"/>
    <property type="molecule type" value="Genomic_DNA"/>
</dbReference>
<dbReference type="GO" id="GO:0016757">
    <property type="term" value="F:glycosyltransferase activity"/>
    <property type="evidence" value="ECO:0007669"/>
    <property type="project" value="UniProtKB-KW"/>
</dbReference>
<dbReference type="Proteomes" id="UP001165367">
    <property type="component" value="Unassembled WGS sequence"/>
</dbReference>